<feature type="region of interest" description="Disordered" evidence="1">
    <location>
        <begin position="383"/>
        <end position="415"/>
    </location>
</feature>
<name>A0A8H3FSR1_9LECA</name>
<feature type="region of interest" description="Disordered" evidence="1">
    <location>
        <begin position="214"/>
        <end position="242"/>
    </location>
</feature>
<comment type="caution">
    <text evidence="2">The sequence shown here is derived from an EMBL/GenBank/DDBJ whole genome shotgun (WGS) entry which is preliminary data.</text>
</comment>
<feature type="compositionally biased region" description="Polar residues" evidence="1">
    <location>
        <begin position="26"/>
        <end position="45"/>
    </location>
</feature>
<dbReference type="EMBL" id="CAJPDS010000055">
    <property type="protein sequence ID" value="CAF9930183.1"/>
    <property type="molecule type" value="Genomic_DNA"/>
</dbReference>
<feature type="compositionally biased region" description="Basic and acidic residues" evidence="1">
    <location>
        <begin position="49"/>
        <end position="58"/>
    </location>
</feature>
<feature type="compositionally biased region" description="Low complexity" evidence="1">
    <location>
        <begin position="224"/>
        <end position="239"/>
    </location>
</feature>
<evidence type="ECO:0000313" key="2">
    <source>
        <dbReference type="EMBL" id="CAF9930183.1"/>
    </source>
</evidence>
<dbReference type="Proteomes" id="UP000664521">
    <property type="component" value="Unassembled WGS sequence"/>
</dbReference>
<evidence type="ECO:0000256" key="1">
    <source>
        <dbReference type="SAM" id="MobiDB-lite"/>
    </source>
</evidence>
<dbReference type="OrthoDB" id="3648773at2759"/>
<organism evidence="2 3">
    <name type="scientific">Heterodermia speciosa</name>
    <dbReference type="NCBI Taxonomy" id="116794"/>
    <lineage>
        <taxon>Eukaryota</taxon>
        <taxon>Fungi</taxon>
        <taxon>Dikarya</taxon>
        <taxon>Ascomycota</taxon>
        <taxon>Pezizomycotina</taxon>
        <taxon>Lecanoromycetes</taxon>
        <taxon>OSLEUM clade</taxon>
        <taxon>Lecanoromycetidae</taxon>
        <taxon>Caliciales</taxon>
        <taxon>Physciaceae</taxon>
        <taxon>Heterodermia</taxon>
    </lineage>
</organism>
<evidence type="ECO:0000313" key="3">
    <source>
        <dbReference type="Proteomes" id="UP000664521"/>
    </source>
</evidence>
<proteinExistence type="predicted"/>
<feature type="region of interest" description="Disordered" evidence="1">
    <location>
        <begin position="22"/>
        <end position="58"/>
    </location>
</feature>
<sequence>MSIQTSPDPELPFFRARSLRPRARRTCSSEIDISPKATPTITKPSNKAKRPDHVRLPSGHFFDRIGLRERLDRSRTTSEEEVNPPWPVGSILASSKPAIVFDRAERTRTASGEIANIPRPEVPVHATPGPIISSQDALPVSATGAPKNQLQPTSMRAPSKSVPSNPRQKGGLYRRAMLRLGVTSKEAVTKRPQLEISPARSFTGQILDRASTILRRVPEKRRATASSDSSNKSTTGSSAPRSFLWPLRKAHSNSSSLRNVLMGEVPLGTPTTPSSELMYMGSDQRQYFRVEISAPGAPTYLPSEASRIGTPPLNEQNSKGRGFVFNYDVRDDETEILSSDIVERAKFGRKRTSDIEWFSVELKTDEARDKAMGFEINVPEHLPSSPLCPRNPKHKSEGKGICVYHGRNKREGDGL</sequence>
<protein>
    <submittedName>
        <fullName evidence="2">Accessory factor associated with RNA polymerase II</fullName>
    </submittedName>
</protein>
<feature type="region of interest" description="Disordered" evidence="1">
    <location>
        <begin position="133"/>
        <end position="169"/>
    </location>
</feature>
<feature type="compositionally biased region" description="Polar residues" evidence="1">
    <location>
        <begin position="146"/>
        <end position="167"/>
    </location>
</feature>
<keyword evidence="3" id="KW-1185">Reference proteome</keyword>
<dbReference type="AlphaFoldDB" id="A0A8H3FSR1"/>
<accession>A0A8H3FSR1</accession>
<gene>
    <name evidence="2" type="primary">CDC73_2</name>
    <name evidence="2" type="ORF">HETSPECPRED_007559</name>
</gene>
<reference evidence="2" key="1">
    <citation type="submission" date="2021-03" db="EMBL/GenBank/DDBJ databases">
        <authorList>
            <person name="Tagirdzhanova G."/>
        </authorList>
    </citation>
    <scope>NUCLEOTIDE SEQUENCE</scope>
</reference>